<gene>
    <name evidence="2" type="ORF">N7U68_08150</name>
</gene>
<name>A0ABY6DEL4_9RHOB</name>
<feature type="region of interest" description="Disordered" evidence="1">
    <location>
        <begin position="1"/>
        <end position="48"/>
    </location>
</feature>
<evidence type="ECO:0000313" key="3">
    <source>
        <dbReference type="Proteomes" id="UP001064087"/>
    </source>
</evidence>
<reference evidence="2" key="1">
    <citation type="submission" date="2022-10" db="EMBL/GenBank/DDBJ databases">
        <title>Roseovarius pelagicus sp. nov., isolated from Arctic seawater.</title>
        <authorList>
            <person name="Hong Y.W."/>
            <person name="Hwang C.Y."/>
        </authorList>
    </citation>
    <scope>NUCLEOTIDE SEQUENCE</scope>
    <source>
        <strain evidence="2">HL-MP18</strain>
    </source>
</reference>
<keyword evidence="3" id="KW-1185">Reference proteome</keyword>
<dbReference type="RefSeq" id="WP_263048792.1">
    <property type="nucleotide sequence ID" value="NZ_CP106738.1"/>
</dbReference>
<evidence type="ECO:0000256" key="1">
    <source>
        <dbReference type="SAM" id="MobiDB-lite"/>
    </source>
</evidence>
<dbReference type="EMBL" id="CP106738">
    <property type="protein sequence ID" value="UXX84596.1"/>
    <property type="molecule type" value="Genomic_DNA"/>
</dbReference>
<proteinExistence type="predicted"/>
<dbReference type="Proteomes" id="UP001064087">
    <property type="component" value="Chromosome"/>
</dbReference>
<protein>
    <submittedName>
        <fullName evidence="2">Uncharacterized protein</fullName>
    </submittedName>
</protein>
<organism evidence="2 3">
    <name type="scientific">Roseovarius pelagicus</name>
    <dbReference type="NCBI Taxonomy" id="2980108"/>
    <lineage>
        <taxon>Bacteria</taxon>
        <taxon>Pseudomonadati</taxon>
        <taxon>Pseudomonadota</taxon>
        <taxon>Alphaproteobacteria</taxon>
        <taxon>Rhodobacterales</taxon>
        <taxon>Roseobacteraceae</taxon>
        <taxon>Roseovarius</taxon>
    </lineage>
</organism>
<sequence>MILSRQVSVGAGAGGMPALHDPEVGARNVMEMGSRRDVKNRSLRRTAL</sequence>
<accession>A0ABY6DEL4</accession>
<evidence type="ECO:0000313" key="2">
    <source>
        <dbReference type="EMBL" id="UXX84596.1"/>
    </source>
</evidence>